<protein>
    <recommendedName>
        <fullName evidence="1">F-box domain-containing protein</fullName>
    </recommendedName>
</protein>
<reference evidence="2" key="1">
    <citation type="submission" date="2022-01" db="EMBL/GenBank/DDBJ databases">
        <title>Genome Sequence Resource for Two Populations of Ditylenchus destructor, the Migratory Endoparasitic Phytonematode.</title>
        <authorList>
            <person name="Zhang H."/>
            <person name="Lin R."/>
            <person name="Xie B."/>
        </authorList>
    </citation>
    <scope>NUCLEOTIDE SEQUENCE</scope>
    <source>
        <strain evidence="2">BazhouSP</strain>
    </source>
</reference>
<name>A0AAD4MTR1_9BILA</name>
<organism evidence="2 3">
    <name type="scientific">Ditylenchus destructor</name>
    <dbReference type="NCBI Taxonomy" id="166010"/>
    <lineage>
        <taxon>Eukaryota</taxon>
        <taxon>Metazoa</taxon>
        <taxon>Ecdysozoa</taxon>
        <taxon>Nematoda</taxon>
        <taxon>Chromadorea</taxon>
        <taxon>Rhabditida</taxon>
        <taxon>Tylenchina</taxon>
        <taxon>Tylenchomorpha</taxon>
        <taxon>Sphaerularioidea</taxon>
        <taxon>Anguinidae</taxon>
        <taxon>Anguininae</taxon>
        <taxon>Ditylenchus</taxon>
    </lineage>
</organism>
<dbReference type="AlphaFoldDB" id="A0AAD4MTR1"/>
<gene>
    <name evidence="2" type="ORF">DdX_13521</name>
</gene>
<dbReference type="Proteomes" id="UP001201812">
    <property type="component" value="Unassembled WGS sequence"/>
</dbReference>
<proteinExistence type="predicted"/>
<dbReference type="Pfam" id="PF00646">
    <property type="entry name" value="F-box"/>
    <property type="match status" value="1"/>
</dbReference>
<accession>A0AAD4MTR1</accession>
<comment type="caution">
    <text evidence="2">The sequence shown here is derived from an EMBL/GenBank/DDBJ whole genome shotgun (WGS) entry which is preliminary data.</text>
</comment>
<keyword evidence="3" id="KW-1185">Reference proteome</keyword>
<evidence type="ECO:0000313" key="2">
    <source>
        <dbReference type="EMBL" id="KAI1705557.1"/>
    </source>
</evidence>
<evidence type="ECO:0000259" key="1">
    <source>
        <dbReference type="Pfam" id="PF00646"/>
    </source>
</evidence>
<sequence length="374" mass="42733">MRGFDRPTETQAECENEVHGKLKAKNSRSDNSASNTITFDNDTMVEVLKHLNYCQLAKSSLVSKRYRGLIQKNRHKMALLSVCYIGMRIARYASGNICMFGKVLSSEDYNEWLIRNHYSKQLPLESQIKETQISVMQRKQFYQLLALANYKDPSNAGSAILFEASVNLNHENAPLFQHFVRLLTDPFIYIGHVELIPQVVSSLLTAPINPDHNRVKCNKLSLNHRDNTHEIIMWIKDNVLCNLFQIFVNNVSNYHEVLLDLFMTGANCTSEIRIGDLDLCDVVVGFVKKFMDLKSGDENQFVESIKGKVLNGNVEGMKRSIAEFVAKEEEGPRWNTRILEFVNNDIGKKLHLTTENVDILDDRISKVSITIDNM</sequence>
<evidence type="ECO:0000313" key="3">
    <source>
        <dbReference type="Proteomes" id="UP001201812"/>
    </source>
</evidence>
<feature type="domain" description="F-box" evidence="1">
    <location>
        <begin position="41"/>
        <end position="74"/>
    </location>
</feature>
<dbReference type="EMBL" id="JAKKPZ010000055">
    <property type="protein sequence ID" value="KAI1705557.1"/>
    <property type="molecule type" value="Genomic_DNA"/>
</dbReference>
<dbReference type="InterPro" id="IPR001810">
    <property type="entry name" value="F-box_dom"/>
</dbReference>